<keyword evidence="4" id="KW-1185">Reference proteome</keyword>
<dbReference type="Proteomes" id="UP000182486">
    <property type="component" value="Unassembled WGS sequence"/>
</dbReference>
<dbReference type="Pfam" id="PF00990">
    <property type="entry name" value="GGDEF"/>
    <property type="match status" value="1"/>
</dbReference>
<dbReference type="FunFam" id="3.30.70.270:FF:000001">
    <property type="entry name" value="Diguanylate cyclase domain protein"/>
    <property type="match status" value="1"/>
</dbReference>
<keyword evidence="1" id="KW-0812">Transmembrane</keyword>
<keyword evidence="1" id="KW-0472">Membrane</keyword>
<dbReference type="InterPro" id="IPR029787">
    <property type="entry name" value="Nucleotide_cyclase"/>
</dbReference>
<dbReference type="SUPFAM" id="SSF55073">
    <property type="entry name" value="Nucleotide cyclase"/>
    <property type="match status" value="1"/>
</dbReference>
<dbReference type="PANTHER" id="PTHR46663">
    <property type="entry name" value="DIGUANYLATE CYCLASE DGCT-RELATED"/>
    <property type="match status" value="1"/>
</dbReference>
<reference evidence="3 4" key="1">
    <citation type="submission" date="2016-09" db="EMBL/GenBank/DDBJ databases">
        <title>Couchioplanes caeruleus draft genome sequence.</title>
        <authorList>
            <person name="Sheehan J."/>
            <person name="Caffrey P."/>
        </authorList>
    </citation>
    <scope>NUCLEOTIDE SEQUENCE [LARGE SCALE GENOMIC DNA]</scope>
    <source>
        <strain evidence="3 4">DSM 43634</strain>
    </source>
</reference>
<gene>
    <name evidence="3" type="ORF">BG844_06350</name>
</gene>
<organism evidence="3 4">
    <name type="scientific">Couchioplanes caeruleus subsp. caeruleus</name>
    <dbReference type="NCBI Taxonomy" id="56427"/>
    <lineage>
        <taxon>Bacteria</taxon>
        <taxon>Bacillati</taxon>
        <taxon>Actinomycetota</taxon>
        <taxon>Actinomycetes</taxon>
        <taxon>Micromonosporales</taxon>
        <taxon>Micromonosporaceae</taxon>
        <taxon>Couchioplanes</taxon>
    </lineage>
</organism>
<dbReference type="PANTHER" id="PTHR46663:SF2">
    <property type="entry name" value="GGDEF DOMAIN-CONTAINING PROTEIN"/>
    <property type="match status" value="1"/>
</dbReference>
<evidence type="ECO:0000313" key="3">
    <source>
        <dbReference type="EMBL" id="OJF15070.1"/>
    </source>
</evidence>
<comment type="caution">
    <text evidence="3">The sequence shown here is derived from an EMBL/GenBank/DDBJ whole genome shotgun (WGS) entry which is preliminary data.</text>
</comment>
<evidence type="ECO:0000256" key="1">
    <source>
        <dbReference type="SAM" id="Phobius"/>
    </source>
</evidence>
<keyword evidence="1" id="KW-1133">Transmembrane helix</keyword>
<dbReference type="SMART" id="SM00267">
    <property type="entry name" value="GGDEF"/>
    <property type="match status" value="1"/>
</dbReference>
<evidence type="ECO:0000313" key="4">
    <source>
        <dbReference type="Proteomes" id="UP000182486"/>
    </source>
</evidence>
<feature type="domain" description="GGDEF" evidence="2">
    <location>
        <begin position="409"/>
        <end position="542"/>
    </location>
</feature>
<feature type="transmembrane region" description="Helical" evidence="1">
    <location>
        <begin position="29"/>
        <end position="49"/>
    </location>
</feature>
<feature type="transmembrane region" description="Helical" evidence="1">
    <location>
        <begin position="305"/>
        <end position="324"/>
    </location>
</feature>
<feature type="transmembrane region" description="Helical" evidence="1">
    <location>
        <begin position="188"/>
        <end position="206"/>
    </location>
</feature>
<dbReference type="EMBL" id="MEIA01000069">
    <property type="protein sequence ID" value="OJF15070.1"/>
    <property type="molecule type" value="Genomic_DNA"/>
</dbReference>
<feature type="transmembrane region" description="Helical" evidence="1">
    <location>
        <begin position="330"/>
        <end position="351"/>
    </location>
</feature>
<evidence type="ECO:0000259" key="2">
    <source>
        <dbReference type="PROSITE" id="PS50887"/>
    </source>
</evidence>
<dbReference type="InterPro" id="IPR043128">
    <property type="entry name" value="Rev_trsase/Diguanyl_cyclase"/>
</dbReference>
<dbReference type="NCBIfam" id="TIGR00254">
    <property type="entry name" value="GGDEF"/>
    <property type="match status" value="1"/>
</dbReference>
<protein>
    <recommendedName>
        <fullName evidence="2">GGDEF domain-containing protein</fullName>
    </recommendedName>
</protein>
<feature type="transmembrane region" description="Helical" evidence="1">
    <location>
        <begin position="218"/>
        <end position="240"/>
    </location>
</feature>
<dbReference type="PROSITE" id="PS50887">
    <property type="entry name" value="GGDEF"/>
    <property type="match status" value="1"/>
</dbReference>
<dbReference type="AlphaFoldDB" id="A0A1K0GRM7"/>
<feature type="transmembrane region" description="Helical" evidence="1">
    <location>
        <begin position="128"/>
        <end position="145"/>
    </location>
</feature>
<dbReference type="CDD" id="cd01949">
    <property type="entry name" value="GGDEF"/>
    <property type="match status" value="1"/>
</dbReference>
<dbReference type="InterPro" id="IPR052163">
    <property type="entry name" value="DGC-Regulatory_Protein"/>
</dbReference>
<feature type="transmembrane region" description="Helical" evidence="1">
    <location>
        <begin position="89"/>
        <end position="108"/>
    </location>
</feature>
<dbReference type="Gene3D" id="3.30.70.270">
    <property type="match status" value="1"/>
</dbReference>
<dbReference type="InterPro" id="IPR000160">
    <property type="entry name" value="GGDEF_dom"/>
</dbReference>
<feature type="transmembrane region" description="Helical" evidence="1">
    <location>
        <begin position="246"/>
        <end position="266"/>
    </location>
</feature>
<feature type="transmembrane region" description="Helical" evidence="1">
    <location>
        <begin position="55"/>
        <end position="77"/>
    </location>
</feature>
<sequence>MVSPPMAVDPGAEATAPRPLSSGIPLRRLRAVGIVCAVLIALYLFMVLARPLTDHGMIVFGDIFLVSMPMLGTLLALRGWRRAAGTPRTGSLLLALALFSYGAGQTAWCYYELYADEPPFPSLADVGYVASVLFLVVGMAVLVPGRLRRVLTGLDGALIASSLLYLSWALVLGPIVRGGAGSPLEWSLLLLYPVADIATIGIALMVMARAGTAERGPLLTVALGALGLAIADSVFAYLVHQDQYEAGGLADLGWVVGFLLVGYGIWWRGPATACARPAEAADEVAGARVRVDAELPERFSLLRLVLPYTPLAVGMVTTLVLVLRDWTLDPVLYLMAMGVVVLVVCRQLAAIRDNLKLNRRLRSAVAQLQERERQLEFLAFHDPLTGLANRALFHQRAALALARQDRLGTPLAVLYIDLDGFKAVNDRLGHAAGDALLQLVAERLRGCVRSTDILARLGGDEFAVIMEPIHDARDASVLADRVVQVIAEPFPLDNGTARVTASIGIATRTVGEGDGDALLRRADAAMYAAKAGGKSRSVLARPGLTG</sequence>
<accession>A0A1K0GRM7</accession>
<feature type="transmembrane region" description="Helical" evidence="1">
    <location>
        <begin position="157"/>
        <end position="176"/>
    </location>
</feature>
<proteinExistence type="predicted"/>
<name>A0A1K0GRM7_9ACTN</name>